<sequence>MARQLRLEFAGGLYHLTARGNAQAAIYRDDHDRKRFLNLLGREIDQQGWLCYAYCLMDNHYHLLIETPEANLSKGMRRLNQVYTQAFNRRHARVGHLLQGRYKSIVVDKDSYFLELNRYIVLNPVRAEMVEVAQEWPWSNYQATAGMIMPPEWLDIKAVLKPFSHKRAEAHDLYRQYVQQGRGQASPWEQLRGQIYLGKEDFLLRMEKLASKQSPADVPKQQLHPTRLGKEAVLTCIGQAYSINEDEILSRTHVEAYHCAAWLLRRSANMALKAVAELFGVSPSRISHIQRSMETGSLTRLQEKVMIQCNVKQ</sequence>
<feature type="domain" description="Transposase IS200-like" evidence="1">
    <location>
        <begin position="9"/>
        <end position="123"/>
    </location>
</feature>
<dbReference type="SMART" id="SM01321">
    <property type="entry name" value="Y1_Tnp"/>
    <property type="match status" value="1"/>
</dbReference>
<name>A0A3B1ATM7_9ZZZZ</name>
<proteinExistence type="predicted"/>
<dbReference type="SUPFAM" id="SSF48295">
    <property type="entry name" value="TrpR-like"/>
    <property type="match status" value="1"/>
</dbReference>
<dbReference type="Gene3D" id="3.30.70.1290">
    <property type="entry name" value="Transposase IS200-like"/>
    <property type="match status" value="1"/>
</dbReference>
<gene>
    <name evidence="2" type="ORF">MNBD_GAMMA20-1195</name>
</gene>
<dbReference type="PANTHER" id="PTHR34322:SF2">
    <property type="entry name" value="TRANSPOSASE IS200-LIKE DOMAIN-CONTAINING PROTEIN"/>
    <property type="match status" value="1"/>
</dbReference>
<dbReference type="GO" id="GO:0006313">
    <property type="term" value="P:DNA transposition"/>
    <property type="evidence" value="ECO:0007669"/>
    <property type="project" value="InterPro"/>
</dbReference>
<protein>
    <recommendedName>
        <fullName evidence="1">Transposase IS200-like domain-containing protein</fullName>
    </recommendedName>
</protein>
<dbReference type="Pfam" id="PF01797">
    <property type="entry name" value="Y1_Tnp"/>
    <property type="match status" value="1"/>
</dbReference>
<reference evidence="2" key="1">
    <citation type="submission" date="2018-06" db="EMBL/GenBank/DDBJ databases">
        <authorList>
            <person name="Zhirakovskaya E."/>
        </authorList>
    </citation>
    <scope>NUCLEOTIDE SEQUENCE</scope>
</reference>
<dbReference type="AlphaFoldDB" id="A0A3B1ATM7"/>
<organism evidence="2">
    <name type="scientific">hydrothermal vent metagenome</name>
    <dbReference type="NCBI Taxonomy" id="652676"/>
    <lineage>
        <taxon>unclassified sequences</taxon>
        <taxon>metagenomes</taxon>
        <taxon>ecological metagenomes</taxon>
    </lineage>
</organism>
<accession>A0A3B1ATM7</accession>
<dbReference type="InterPro" id="IPR002686">
    <property type="entry name" value="Transposase_17"/>
</dbReference>
<dbReference type="InterPro" id="IPR036515">
    <property type="entry name" value="Transposase_17_sf"/>
</dbReference>
<dbReference type="SUPFAM" id="SSF143422">
    <property type="entry name" value="Transposase IS200-like"/>
    <property type="match status" value="1"/>
</dbReference>
<dbReference type="GO" id="GO:0043565">
    <property type="term" value="F:sequence-specific DNA binding"/>
    <property type="evidence" value="ECO:0007669"/>
    <property type="project" value="InterPro"/>
</dbReference>
<dbReference type="PANTHER" id="PTHR34322">
    <property type="entry name" value="TRANSPOSASE, Y1_TNP DOMAIN-CONTAINING"/>
    <property type="match status" value="1"/>
</dbReference>
<dbReference type="EMBL" id="UOFU01000087">
    <property type="protein sequence ID" value="VAW96106.1"/>
    <property type="molecule type" value="Genomic_DNA"/>
</dbReference>
<evidence type="ECO:0000313" key="2">
    <source>
        <dbReference type="EMBL" id="VAW96106.1"/>
    </source>
</evidence>
<dbReference type="InterPro" id="IPR010921">
    <property type="entry name" value="Trp_repressor/repl_initiator"/>
</dbReference>
<dbReference type="GO" id="GO:0004803">
    <property type="term" value="F:transposase activity"/>
    <property type="evidence" value="ECO:0007669"/>
    <property type="project" value="InterPro"/>
</dbReference>
<evidence type="ECO:0000259" key="1">
    <source>
        <dbReference type="SMART" id="SM01321"/>
    </source>
</evidence>